<name>A0AAJ6YW42_9HYME</name>
<sequence>MNQSFMENHRATRRLALEQDCMDESEIISKLGFINFDDICTYCDFYQNFYSQIENHNHDSDQQKSYTDHFINNRNKKNQFNILNFKKPVTTTLIDSSQIYNENNYCNQIYTDVHIPSSSYIPGPCTDPNKVATQSESNASSHVEHANVYSMFLYNYNDCSLSYFELLKLSI</sequence>
<accession>A0AAJ6YW42</accession>
<dbReference type="GeneID" id="105368198"/>
<evidence type="ECO:0000313" key="2">
    <source>
        <dbReference type="RefSeq" id="XP_011505461.1"/>
    </source>
</evidence>
<dbReference type="Proteomes" id="UP000695007">
    <property type="component" value="Unplaced"/>
</dbReference>
<dbReference type="RefSeq" id="XP_011505461.1">
    <property type="nucleotide sequence ID" value="XM_011507159.1"/>
</dbReference>
<dbReference type="KEGG" id="csol:105368198"/>
<reference evidence="2" key="1">
    <citation type="submission" date="2025-08" db="UniProtKB">
        <authorList>
            <consortium name="RefSeq"/>
        </authorList>
    </citation>
    <scope>IDENTIFICATION</scope>
</reference>
<evidence type="ECO:0000313" key="1">
    <source>
        <dbReference type="Proteomes" id="UP000695007"/>
    </source>
</evidence>
<dbReference type="AlphaFoldDB" id="A0AAJ6YW42"/>
<organism evidence="1 2">
    <name type="scientific">Ceratosolen solmsi marchali</name>
    <dbReference type="NCBI Taxonomy" id="326594"/>
    <lineage>
        <taxon>Eukaryota</taxon>
        <taxon>Metazoa</taxon>
        <taxon>Ecdysozoa</taxon>
        <taxon>Arthropoda</taxon>
        <taxon>Hexapoda</taxon>
        <taxon>Insecta</taxon>
        <taxon>Pterygota</taxon>
        <taxon>Neoptera</taxon>
        <taxon>Endopterygota</taxon>
        <taxon>Hymenoptera</taxon>
        <taxon>Apocrita</taxon>
        <taxon>Proctotrupomorpha</taxon>
        <taxon>Chalcidoidea</taxon>
        <taxon>Agaonidae</taxon>
        <taxon>Agaoninae</taxon>
        <taxon>Ceratosolen</taxon>
    </lineage>
</organism>
<protein>
    <submittedName>
        <fullName evidence="2">Uncharacterized protein LOC105368198</fullName>
    </submittedName>
</protein>
<proteinExistence type="predicted"/>
<gene>
    <name evidence="2" type="primary">LOC105368198</name>
</gene>
<keyword evidence="1" id="KW-1185">Reference proteome</keyword>